<dbReference type="GO" id="GO:0004497">
    <property type="term" value="F:monooxygenase activity"/>
    <property type="evidence" value="ECO:0007669"/>
    <property type="project" value="UniProtKB-KW"/>
</dbReference>
<dbReference type="Gene3D" id="1.10.630.10">
    <property type="entry name" value="Cytochrome P450"/>
    <property type="match status" value="1"/>
</dbReference>
<keyword evidence="5 7" id="KW-0408">Iron</keyword>
<feature type="non-terminal residue" evidence="9">
    <location>
        <position position="218"/>
    </location>
</feature>
<comment type="cofactor">
    <cofactor evidence="1 7">
        <name>heme</name>
        <dbReference type="ChEBI" id="CHEBI:30413"/>
    </cofactor>
</comment>
<evidence type="ECO:0000256" key="7">
    <source>
        <dbReference type="PIRSR" id="PIRSR602403-1"/>
    </source>
</evidence>
<dbReference type="InterPro" id="IPR050121">
    <property type="entry name" value="Cytochrome_P450_monoxygenase"/>
</dbReference>
<keyword evidence="4 7" id="KW-0479">Metal-binding</keyword>
<keyword evidence="6 8" id="KW-0503">Monooxygenase</keyword>
<name>D7PDL5_OPHUN</name>
<dbReference type="InterPro" id="IPR002403">
    <property type="entry name" value="Cyt_P450_E_grp-IV"/>
</dbReference>
<evidence type="ECO:0000256" key="4">
    <source>
        <dbReference type="ARBA" id="ARBA00022723"/>
    </source>
</evidence>
<dbReference type="PRINTS" id="PR00465">
    <property type="entry name" value="EP450IV"/>
</dbReference>
<proteinExistence type="evidence at transcript level"/>
<comment type="similarity">
    <text evidence="2 8">Belongs to the cytochrome P450 family.</text>
</comment>
<dbReference type="Pfam" id="PF00067">
    <property type="entry name" value="p450"/>
    <property type="match status" value="1"/>
</dbReference>
<dbReference type="GO" id="GO:0005506">
    <property type="term" value="F:iron ion binding"/>
    <property type="evidence" value="ECO:0007669"/>
    <property type="project" value="InterPro"/>
</dbReference>
<organism evidence="9">
    <name type="scientific">Ophiocordyceps unilateralis</name>
    <name type="common">Zombie-ant fungus</name>
    <name type="synonym">Torrubia unilateralis</name>
    <dbReference type="NCBI Taxonomy" id="268505"/>
    <lineage>
        <taxon>Eukaryota</taxon>
        <taxon>Fungi</taxon>
        <taxon>Dikarya</taxon>
        <taxon>Ascomycota</taxon>
        <taxon>Pezizomycotina</taxon>
        <taxon>Sordariomycetes</taxon>
        <taxon>Hypocreomycetidae</taxon>
        <taxon>Hypocreales</taxon>
        <taxon>Ophiocordycipitaceae</taxon>
        <taxon>Ophiocordyceps</taxon>
    </lineage>
</organism>
<feature type="binding site" description="axial binding residue" evidence="7">
    <location>
        <position position="139"/>
    </location>
    <ligand>
        <name>heme</name>
        <dbReference type="ChEBI" id="CHEBI:30413"/>
    </ligand>
    <ligandPart>
        <name>Fe</name>
        <dbReference type="ChEBI" id="CHEBI:18248"/>
    </ligandPart>
</feature>
<dbReference type="PANTHER" id="PTHR24305">
    <property type="entry name" value="CYTOCHROME P450"/>
    <property type="match status" value="1"/>
</dbReference>
<evidence type="ECO:0000256" key="3">
    <source>
        <dbReference type="ARBA" id="ARBA00022617"/>
    </source>
</evidence>
<keyword evidence="8" id="KW-0560">Oxidoreductase</keyword>
<keyword evidence="3 7" id="KW-0349">Heme</keyword>
<evidence type="ECO:0000256" key="2">
    <source>
        <dbReference type="ARBA" id="ARBA00010617"/>
    </source>
</evidence>
<evidence type="ECO:0000256" key="6">
    <source>
        <dbReference type="ARBA" id="ARBA00023033"/>
    </source>
</evidence>
<dbReference type="PANTHER" id="PTHR24305:SF166">
    <property type="entry name" value="CYTOCHROME P450 12A4, MITOCHONDRIAL-RELATED"/>
    <property type="match status" value="1"/>
</dbReference>
<reference evidence="9" key="1">
    <citation type="submission" date="2009-12" db="EMBL/GenBank/DDBJ databases">
        <title>Genes expressed during production and efflux of the polyketides, naphthoquinones, in the insect fungus Ophiocordyceps unilateralis.</title>
        <authorList>
            <person name="Amnuaykanjanasin A."/>
            <person name="Panchanawaporn S."/>
            <person name="Chutrakul C."/>
            <person name="Tanticharoen M."/>
        </authorList>
    </citation>
    <scope>NUCLEOTIDE SEQUENCE</scope>
    <source>
        <strain evidence="9">BCC1869</strain>
    </source>
</reference>
<dbReference type="PROSITE" id="PS00086">
    <property type="entry name" value="CYTOCHROME_P450"/>
    <property type="match status" value="1"/>
</dbReference>
<dbReference type="EMBL" id="GU292443">
    <property type="protein sequence ID" value="ADI72860.1"/>
    <property type="molecule type" value="mRNA"/>
</dbReference>
<sequence>QQLDQQLQGRDRLQWSFEHDNQALQQGPLYAVIKESMRLYNVVPQIYRKTIAPTTVLDSQGVAHQLPTGTLCHWNFSAAWRNPNRWSARDVPAEERAKLHDAPALDFDPERWLNNPNLVLDEKLHVPRFFPFGQGVRSCPGERFAMVEMTSVFATIYRNYSLELVVSDEKLAACGGDYQTAWQSAREDAIRVLADDVFAKLNLELLKELSIKVVERRV</sequence>
<dbReference type="InterPro" id="IPR036396">
    <property type="entry name" value="Cyt_P450_sf"/>
</dbReference>
<evidence type="ECO:0000256" key="5">
    <source>
        <dbReference type="ARBA" id="ARBA00023004"/>
    </source>
</evidence>
<accession>D7PDL5</accession>
<dbReference type="InterPro" id="IPR001128">
    <property type="entry name" value="Cyt_P450"/>
</dbReference>
<dbReference type="GO" id="GO:0016705">
    <property type="term" value="F:oxidoreductase activity, acting on paired donors, with incorporation or reduction of molecular oxygen"/>
    <property type="evidence" value="ECO:0007669"/>
    <property type="project" value="InterPro"/>
</dbReference>
<dbReference type="GO" id="GO:0020037">
    <property type="term" value="F:heme binding"/>
    <property type="evidence" value="ECO:0007669"/>
    <property type="project" value="InterPro"/>
</dbReference>
<dbReference type="InterPro" id="IPR017972">
    <property type="entry name" value="Cyt_P450_CS"/>
</dbReference>
<evidence type="ECO:0000256" key="8">
    <source>
        <dbReference type="RuleBase" id="RU000461"/>
    </source>
</evidence>
<evidence type="ECO:0000256" key="1">
    <source>
        <dbReference type="ARBA" id="ARBA00001971"/>
    </source>
</evidence>
<protein>
    <submittedName>
        <fullName evidence="9">Cytochrome P450</fullName>
    </submittedName>
</protein>
<dbReference type="SUPFAM" id="SSF48264">
    <property type="entry name" value="Cytochrome P450"/>
    <property type="match status" value="1"/>
</dbReference>
<evidence type="ECO:0000313" key="9">
    <source>
        <dbReference type="EMBL" id="ADI72860.1"/>
    </source>
</evidence>
<feature type="non-terminal residue" evidence="9">
    <location>
        <position position="1"/>
    </location>
</feature>
<dbReference type="PRINTS" id="PR00385">
    <property type="entry name" value="P450"/>
</dbReference>
<dbReference type="AlphaFoldDB" id="D7PDL5"/>